<feature type="region of interest" description="Disordered" evidence="1">
    <location>
        <begin position="100"/>
        <end position="188"/>
    </location>
</feature>
<evidence type="ECO:0000313" key="2">
    <source>
        <dbReference type="EMBL" id="GAT43445.1"/>
    </source>
</evidence>
<name>A0ABQ0KWW4_MYCCL</name>
<gene>
    <name evidence="2" type="ORF">MCHLO_01124</name>
</gene>
<feature type="region of interest" description="Disordered" evidence="1">
    <location>
        <begin position="208"/>
        <end position="248"/>
    </location>
</feature>
<evidence type="ECO:0000256" key="1">
    <source>
        <dbReference type="SAM" id="MobiDB-lite"/>
    </source>
</evidence>
<feature type="compositionally biased region" description="Low complexity" evidence="1">
    <location>
        <begin position="220"/>
        <end position="230"/>
    </location>
</feature>
<reference evidence="2" key="1">
    <citation type="submission" date="2014-09" db="EMBL/GenBank/DDBJ databases">
        <title>Genome sequence of the luminous mushroom Mycena chlorophos for searching fungal bioluminescence genes.</title>
        <authorList>
            <person name="Tanaka Y."/>
            <person name="Kasuga D."/>
            <person name="Oba Y."/>
            <person name="Hase S."/>
            <person name="Sato K."/>
            <person name="Oba Y."/>
            <person name="Sakakibara Y."/>
        </authorList>
    </citation>
    <scope>NUCLEOTIDE SEQUENCE</scope>
</reference>
<dbReference type="Proteomes" id="UP000815677">
    <property type="component" value="Unassembled WGS sequence"/>
</dbReference>
<protein>
    <submittedName>
        <fullName evidence="2">Uncharacterized protein</fullName>
    </submittedName>
</protein>
<evidence type="ECO:0000313" key="3">
    <source>
        <dbReference type="Proteomes" id="UP000815677"/>
    </source>
</evidence>
<sequence length="420" mass="46779">MPNLAHESRVPLPNALGYFSFGFLALQETWNAFHGSISCLMTSFVWAPGTRVDLEWAKWGWRFEGHRLCRDHAHLPSALNVRENSILIITFPPCPPPMTSSSLRVELPPTPSTKASTRPRAVSTRGLPPVDTTNFHFRTASFPEEPRKSTSGRSRVRPLPRIPQPGGPMSAGALWQPQPPFSPPPPRRATSHLNLRPLPALPEAIPPPNTGTSLQRHTITAAPKPQTAPKPRARVTMPPPSRPETFGPRKFASLTLRLQIPPTPHTEDPPPLPLPSIEITPIDADFDITSLPPTPVDAAPAPPSPNSVHRRRMSKLRRHLGESVQLDIFGPEGGKRHEAEVYQQTIIAVKRLLDLESPDRDDESSDSDSDDEQYALMLTAGNMQCQVPVKRYSRKWVREKGGKRWVEENYADLLRDLRAL</sequence>
<feature type="compositionally biased region" description="Pro residues" evidence="1">
    <location>
        <begin position="177"/>
        <end position="187"/>
    </location>
</feature>
<organism evidence="2 3">
    <name type="scientific">Mycena chlorophos</name>
    <name type="common">Agaric fungus</name>
    <name type="synonym">Agaricus chlorophos</name>
    <dbReference type="NCBI Taxonomy" id="658473"/>
    <lineage>
        <taxon>Eukaryota</taxon>
        <taxon>Fungi</taxon>
        <taxon>Dikarya</taxon>
        <taxon>Basidiomycota</taxon>
        <taxon>Agaricomycotina</taxon>
        <taxon>Agaricomycetes</taxon>
        <taxon>Agaricomycetidae</taxon>
        <taxon>Agaricales</taxon>
        <taxon>Marasmiineae</taxon>
        <taxon>Mycenaceae</taxon>
        <taxon>Mycena</taxon>
    </lineage>
</organism>
<accession>A0ABQ0KWW4</accession>
<dbReference type="EMBL" id="DF839013">
    <property type="protein sequence ID" value="GAT43445.1"/>
    <property type="molecule type" value="Genomic_DNA"/>
</dbReference>
<proteinExistence type="predicted"/>
<keyword evidence="3" id="KW-1185">Reference proteome</keyword>